<dbReference type="RefSeq" id="WP_077027354.1">
    <property type="nucleotide sequence ID" value="NZ_CP017641.1"/>
</dbReference>
<evidence type="ECO:0000313" key="4">
    <source>
        <dbReference type="EMBL" id="APZ96313.1"/>
    </source>
</evidence>
<comment type="similarity">
    <text evidence="1">Belongs to the UxaA family.</text>
</comment>
<dbReference type="CDD" id="cd11613">
    <property type="entry name" value="SAF_AH_GD"/>
    <property type="match status" value="1"/>
</dbReference>
<dbReference type="PANTHER" id="PTHR30536">
    <property type="entry name" value="ALTRONATE/GALACTARATE DEHYDRATASE"/>
    <property type="match status" value="1"/>
</dbReference>
<reference evidence="4 5" key="1">
    <citation type="journal article" date="2016" name="Front. Microbiol.">
        <title>Fuerstia marisgermanicae gen. nov., sp. nov., an Unusual Member of the Phylum Planctomycetes from the German Wadden Sea.</title>
        <authorList>
            <person name="Kohn T."/>
            <person name="Heuer A."/>
            <person name="Jogler M."/>
            <person name="Vollmers J."/>
            <person name="Boedeker C."/>
            <person name="Bunk B."/>
            <person name="Rast P."/>
            <person name="Borchert D."/>
            <person name="Glockner I."/>
            <person name="Freese H.M."/>
            <person name="Klenk H.P."/>
            <person name="Overmann J."/>
            <person name="Kaster A.K."/>
            <person name="Rohde M."/>
            <person name="Wiegand S."/>
            <person name="Jogler C."/>
        </authorList>
    </citation>
    <scope>NUCLEOTIDE SEQUENCE [LARGE SCALE GENOMIC DNA]</scope>
    <source>
        <strain evidence="4 5">NH11</strain>
    </source>
</reference>
<dbReference type="GO" id="GO:0008789">
    <property type="term" value="F:altronate dehydratase activity"/>
    <property type="evidence" value="ECO:0007669"/>
    <property type="project" value="UniProtKB-EC"/>
</dbReference>
<dbReference type="Pfam" id="PF08666">
    <property type="entry name" value="SAF"/>
    <property type="match status" value="1"/>
</dbReference>
<dbReference type="InterPro" id="IPR048332">
    <property type="entry name" value="GD_AH_C"/>
</dbReference>
<dbReference type="Gene3D" id="2.30.130.110">
    <property type="match status" value="1"/>
</dbReference>
<dbReference type="EMBL" id="CP017641">
    <property type="protein sequence ID" value="APZ96313.1"/>
    <property type="molecule type" value="Genomic_DNA"/>
</dbReference>
<dbReference type="AlphaFoldDB" id="A0A1P8WQI5"/>
<dbReference type="InterPro" id="IPR052172">
    <property type="entry name" value="UxaA_altronate/galactarate_dh"/>
</dbReference>
<dbReference type="EC" id="4.2.1.7" evidence="4"/>
<dbReference type="SMART" id="SM00858">
    <property type="entry name" value="SAF"/>
    <property type="match status" value="1"/>
</dbReference>
<dbReference type="Proteomes" id="UP000187735">
    <property type="component" value="Chromosome"/>
</dbReference>
<name>A0A1P8WQI5_9PLAN</name>
<dbReference type="OrthoDB" id="9804574at2"/>
<evidence type="ECO:0000256" key="2">
    <source>
        <dbReference type="ARBA" id="ARBA00023239"/>
    </source>
</evidence>
<accession>A0A1P8WQI5</accession>
<proteinExistence type="inferred from homology"/>
<evidence type="ECO:0000259" key="3">
    <source>
        <dbReference type="SMART" id="SM00858"/>
    </source>
</evidence>
<dbReference type="InterPro" id="IPR044144">
    <property type="entry name" value="SAF_UxaA/GarD"/>
</dbReference>
<sequence>MTQSSPTTDYKALLVLHPDDNVAVTTQFLPQNATCVAGSLSVRTRADVPPGHKVALNEIDTGAPVIKYGQIIGYATTGIQAGEWVHVHNVVATKPGLDYAFSTQISHPAPSGTEQTFLGFRRRNGTAGTRNYVAIISTVNCSATTAKYVAKELSDSDLSQFRNIDGIIPLVHKSGCALAFDGDDHRQLNRTLAGFANHPNIGAVIVLGLGCETAQATHLEREHGLVQLGGASDAPADQPLVLNIQEVGGVRKTVARAVEVLRELLPIANDVQRVPIPVSELKVAMECGGSDGNSGITANPAVGVASDMLVAHGATSILSETPEIYGAEHMLTRRAINREVGEALLDRIHWWEEYAAKHGGSIDNNPSVGNKNGGLTTIYEKSLGAIAKGGTSPLMAVYRYAEPVTQKGFVIMDSPGFDPASITGKVAGGAQVVVFTTGRGSCYGCKPSPTIKVATNTPMFERMRDDMDINAGVILDGTSVEEVGQQIFDRIIATASGQPTLSELQGIGDEEFCPWFPGPIF</sequence>
<dbReference type="InterPro" id="IPR013974">
    <property type="entry name" value="SAF"/>
</dbReference>
<evidence type="ECO:0000256" key="1">
    <source>
        <dbReference type="ARBA" id="ARBA00010986"/>
    </source>
</evidence>
<organism evidence="4 5">
    <name type="scientific">Fuerstiella marisgermanici</name>
    <dbReference type="NCBI Taxonomy" id="1891926"/>
    <lineage>
        <taxon>Bacteria</taxon>
        <taxon>Pseudomonadati</taxon>
        <taxon>Planctomycetota</taxon>
        <taxon>Planctomycetia</taxon>
        <taxon>Planctomycetales</taxon>
        <taxon>Planctomycetaceae</taxon>
        <taxon>Fuerstiella</taxon>
    </lineage>
</organism>
<keyword evidence="5" id="KW-1185">Reference proteome</keyword>
<dbReference type="PANTHER" id="PTHR30536:SF5">
    <property type="entry name" value="ALTRONATE DEHYDRATASE"/>
    <property type="match status" value="1"/>
</dbReference>
<dbReference type="Pfam" id="PF20629">
    <property type="entry name" value="GD_AH_C"/>
    <property type="match status" value="1"/>
</dbReference>
<dbReference type="KEGG" id="fmr:Fuma_05981"/>
<protein>
    <submittedName>
        <fullName evidence="4">Altronate dehydratase</fullName>
        <ecNumber evidence="4">4.2.1.7</ecNumber>
    </submittedName>
</protein>
<gene>
    <name evidence="4" type="primary">uxaA</name>
    <name evidence="4" type="ORF">Fuma_05981</name>
</gene>
<dbReference type="GO" id="GO:0019698">
    <property type="term" value="P:D-galacturonate catabolic process"/>
    <property type="evidence" value="ECO:0007669"/>
    <property type="project" value="TreeGrafter"/>
</dbReference>
<dbReference type="STRING" id="1891926.Fuma_05981"/>
<dbReference type="Pfam" id="PF04295">
    <property type="entry name" value="GD_AH_second"/>
    <property type="match status" value="1"/>
</dbReference>
<feature type="domain" description="SAF" evidence="3">
    <location>
        <begin position="20"/>
        <end position="91"/>
    </location>
</feature>
<keyword evidence="2 4" id="KW-0456">Lyase</keyword>
<evidence type="ECO:0000313" key="5">
    <source>
        <dbReference type="Proteomes" id="UP000187735"/>
    </source>
</evidence>
<dbReference type="InterPro" id="IPR007392">
    <property type="entry name" value="GD_AH_second"/>
</dbReference>